<feature type="domain" description="TF-B3" evidence="8">
    <location>
        <begin position="3"/>
        <end position="97"/>
    </location>
</feature>
<dbReference type="SUPFAM" id="SSF101936">
    <property type="entry name" value="DNA-binding pseudobarrel domain"/>
    <property type="match status" value="3"/>
</dbReference>
<evidence type="ECO:0000256" key="1">
    <source>
        <dbReference type="ARBA" id="ARBA00004123"/>
    </source>
</evidence>
<feature type="region of interest" description="Disordered" evidence="7">
    <location>
        <begin position="231"/>
        <end position="260"/>
    </location>
</feature>
<comment type="subcellular location">
    <subcellularLocation>
        <location evidence="1">Nucleus</location>
    </subcellularLocation>
</comment>
<evidence type="ECO:0000256" key="2">
    <source>
        <dbReference type="ARBA" id="ARBA00022737"/>
    </source>
</evidence>
<sequence>MANQHFFKPLLPGFHSHLTIPEAFYLKYVQGRNEQTVAKLRSDASKITWEVKVEEDGQTLTDGWKDFALAHDLRIGDIVVFRQERHMDFHLTLFGPSCCEIQYGSCLDNERNLWKILRKKKVMKSPRRERESCFVANVMASTLRYDRLNLPRGFVRANGLDKKCGEIVLMNEKGRSWTLDLTRNKSYQNSYIKRGWRSFCHANGLRAGGFFTFKLIQRGGTPVLLLLSEEPEDEECSEGDEIESLSMESESNEESKQDEKSFKKRSRSIWKASSSPSQNRFVTLALTPYNINKYRMFLPVPFTRMHGINEETKMALLDKNGVNWSTNLRSERSRIKLVGGCKDFFKANCVKTGESVKLELIWKEDTSCVLKFCSIVKPKNK</sequence>
<comment type="caution">
    <text evidence="9">The sequence shown here is derived from an EMBL/GenBank/DDBJ whole genome shotgun (WGS) entry which is preliminary data.</text>
</comment>
<dbReference type="InterPro" id="IPR003340">
    <property type="entry name" value="B3_DNA-bd"/>
</dbReference>
<dbReference type="FunFam" id="2.40.330.10:FF:000009">
    <property type="entry name" value="Transcriptional factor B3 family protein"/>
    <property type="match status" value="1"/>
</dbReference>
<dbReference type="OrthoDB" id="1109907at2759"/>
<keyword evidence="6" id="KW-0539">Nucleus</keyword>
<dbReference type="Pfam" id="PF02362">
    <property type="entry name" value="B3"/>
    <property type="match status" value="3"/>
</dbReference>
<dbReference type="PANTHER" id="PTHR31674">
    <property type="entry name" value="B3 DOMAIN-CONTAINING PROTEIN REM-LIKE 3-RELATED"/>
    <property type="match status" value="1"/>
</dbReference>
<evidence type="ECO:0000256" key="4">
    <source>
        <dbReference type="ARBA" id="ARBA00023125"/>
    </source>
</evidence>
<evidence type="ECO:0000256" key="6">
    <source>
        <dbReference type="ARBA" id="ARBA00023242"/>
    </source>
</evidence>
<dbReference type="SMART" id="SM01019">
    <property type="entry name" value="B3"/>
    <property type="match status" value="3"/>
</dbReference>
<dbReference type="InterPro" id="IPR015300">
    <property type="entry name" value="DNA-bd_pseudobarrel_sf"/>
</dbReference>
<evidence type="ECO:0000256" key="5">
    <source>
        <dbReference type="ARBA" id="ARBA00023163"/>
    </source>
</evidence>
<feature type="domain" description="TF-B3" evidence="8">
    <location>
        <begin position="133"/>
        <end position="230"/>
    </location>
</feature>
<evidence type="ECO:0000313" key="9">
    <source>
        <dbReference type="EMBL" id="VVB08903.1"/>
    </source>
</evidence>
<protein>
    <recommendedName>
        <fullName evidence="8">TF-B3 domain-containing protein</fullName>
    </recommendedName>
</protein>
<dbReference type="AlphaFoldDB" id="A0A565C5F4"/>
<proteinExistence type="predicted"/>
<evidence type="ECO:0000259" key="8">
    <source>
        <dbReference type="PROSITE" id="PS50863"/>
    </source>
</evidence>
<dbReference type="GO" id="GO:0005634">
    <property type="term" value="C:nucleus"/>
    <property type="evidence" value="ECO:0007669"/>
    <property type="project" value="UniProtKB-SubCell"/>
</dbReference>
<evidence type="ECO:0000256" key="3">
    <source>
        <dbReference type="ARBA" id="ARBA00023015"/>
    </source>
</evidence>
<keyword evidence="10" id="KW-1185">Reference proteome</keyword>
<evidence type="ECO:0000256" key="7">
    <source>
        <dbReference type="SAM" id="MobiDB-lite"/>
    </source>
</evidence>
<organism evidence="9 10">
    <name type="scientific">Arabis nemorensis</name>
    <dbReference type="NCBI Taxonomy" id="586526"/>
    <lineage>
        <taxon>Eukaryota</taxon>
        <taxon>Viridiplantae</taxon>
        <taxon>Streptophyta</taxon>
        <taxon>Embryophyta</taxon>
        <taxon>Tracheophyta</taxon>
        <taxon>Spermatophyta</taxon>
        <taxon>Magnoliopsida</taxon>
        <taxon>eudicotyledons</taxon>
        <taxon>Gunneridae</taxon>
        <taxon>Pentapetalae</taxon>
        <taxon>rosids</taxon>
        <taxon>malvids</taxon>
        <taxon>Brassicales</taxon>
        <taxon>Brassicaceae</taxon>
        <taxon>Arabideae</taxon>
        <taxon>Arabis</taxon>
    </lineage>
</organism>
<keyword evidence="3" id="KW-0805">Transcription regulation</keyword>
<reference evidence="9" key="1">
    <citation type="submission" date="2019-07" db="EMBL/GenBank/DDBJ databases">
        <authorList>
            <person name="Dittberner H."/>
        </authorList>
    </citation>
    <scope>NUCLEOTIDE SEQUENCE [LARGE SCALE GENOMIC DNA]</scope>
</reference>
<gene>
    <name evidence="9" type="ORF">ANE_LOCUS19347</name>
</gene>
<feature type="domain" description="TF-B3" evidence="8">
    <location>
        <begin position="281"/>
        <end position="376"/>
    </location>
</feature>
<dbReference type="EMBL" id="CABITT030000006">
    <property type="protein sequence ID" value="VVB08903.1"/>
    <property type="molecule type" value="Genomic_DNA"/>
</dbReference>
<evidence type="ECO:0000313" key="10">
    <source>
        <dbReference type="Proteomes" id="UP000489600"/>
    </source>
</evidence>
<dbReference type="PROSITE" id="PS50863">
    <property type="entry name" value="B3"/>
    <property type="match status" value="3"/>
</dbReference>
<accession>A0A565C5F4</accession>
<dbReference type="Proteomes" id="UP000489600">
    <property type="component" value="Unassembled WGS sequence"/>
</dbReference>
<dbReference type="GO" id="GO:0003677">
    <property type="term" value="F:DNA binding"/>
    <property type="evidence" value="ECO:0007669"/>
    <property type="project" value="UniProtKB-KW"/>
</dbReference>
<dbReference type="Gene3D" id="2.40.330.10">
    <property type="entry name" value="DNA-binding pseudobarrel domain"/>
    <property type="match status" value="3"/>
</dbReference>
<name>A0A565C5F4_9BRAS</name>
<keyword evidence="4" id="KW-0238">DNA-binding</keyword>
<feature type="compositionally biased region" description="Acidic residues" evidence="7">
    <location>
        <begin position="231"/>
        <end position="243"/>
    </location>
</feature>
<keyword evidence="5" id="KW-0804">Transcription</keyword>
<dbReference type="PANTHER" id="PTHR31674:SF62">
    <property type="entry name" value="B3 DOMAIN-CONTAINING PROTEIN REM14-RELATED"/>
    <property type="match status" value="1"/>
</dbReference>
<dbReference type="CDD" id="cd10017">
    <property type="entry name" value="B3_DNA"/>
    <property type="match status" value="3"/>
</dbReference>
<keyword evidence="2" id="KW-0677">Repeat</keyword>
<dbReference type="InterPro" id="IPR039218">
    <property type="entry name" value="REM_fam"/>
</dbReference>